<dbReference type="Gene3D" id="1.10.10.10">
    <property type="entry name" value="Winged helix-like DNA-binding domain superfamily/Winged helix DNA-binding domain"/>
    <property type="match status" value="1"/>
</dbReference>
<dbReference type="GO" id="GO:0003700">
    <property type="term" value="F:DNA-binding transcription factor activity"/>
    <property type="evidence" value="ECO:0007669"/>
    <property type="project" value="InterPro"/>
</dbReference>
<dbReference type="PANTHER" id="PTHR30514:SF10">
    <property type="entry name" value="MURR_RPIR FAMILY TRANSCRIPTIONAL REGULATOR"/>
    <property type="match status" value="1"/>
</dbReference>
<proteinExistence type="predicted"/>
<dbReference type="GO" id="GO:0097367">
    <property type="term" value="F:carbohydrate derivative binding"/>
    <property type="evidence" value="ECO:0007669"/>
    <property type="project" value="InterPro"/>
</dbReference>
<dbReference type="PANTHER" id="PTHR30514">
    <property type="entry name" value="GLUCOKINASE"/>
    <property type="match status" value="1"/>
</dbReference>
<dbReference type="InterPro" id="IPR035472">
    <property type="entry name" value="RpiR-like_SIS"/>
</dbReference>
<keyword evidence="3" id="KW-0804">Transcription</keyword>
<protein>
    <submittedName>
        <fullName evidence="6">Transcriptional regulator, RpiR family</fullName>
    </submittedName>
</protein>
<dbReference type="Pfam" id="PF01418">
    <property type="entry name" value="HTH_6"/>
    <property type="match status" value="1"/>
</dbReference>
<dbReference type="InterPro" id="IPR047640">
    <property type="entry name" value="RpiR-like"/>
</dbReference>
<evidence type="ECO:0000313" key="6">
    <source>
        <dbReference type="EMBL" id="GAM16101.1"/>
    </source>
</evidence>
<dbReference type="RefSeq" id="WP_041967703.1">
    <property type="nucleotide sequence ID" value="NZ_BASE01000106.1"/>
</dbReference>
<evidence type="ECO:0000256" key="1">
    <source>
        <dbReference type="ARBA" id="ARBA00023015"/>
    </source>
</evidence>
<comment type="caution">
    <text evidence="6">The sequence shown here is derived from an EMBL/GenBank/DDBJ whole genome shotgun (WGS) entry which is preliminary data.</text>
</comment>
<dbReference type="PROSITE" id="PS51464">
    <property type="entry name" value="SIS"/>
    <property type="match status" value="1"/>
</dbReference>
<organism evidence="6 7">
    <name type="scientific">Mesobacillus selenatarsenatis (strain DSM 18680 / JCM 14380 / FERM P-15431 / SF-1)</name>
    <dbReference type="NCBI Taxonomy" id="1321606"/>
    <lineage>
        <taxon>Bacteria</taxon>
        <taxon>Bacillati</taxon>
        <taxon>Bacillota</taxon>
        <taxon>Bacilli</taxon>
        <taxon>Bacillales</taxon>
        <taxon>Bacillaceae</taxon>
        <taxon>Mesobacillus</taxon>
    </lineage>
</organism>
<dbReference type="Pfam" id="PF01380">
    <property type="entry name" value="SIS"/>
    <property type="match status" value="1"/>
</dbReference>
<dbReference type="InterPro" id="IPR046348">
    <property type="entry name" value="SIS_dom_sf"/>
</dbReference>
<dbReference type="PROSITE" id="PS51071">
    <property type="entry name" value="HTH_RPIR"/>
    <property type="match status" value="1"/>
</dbReference>
<evidence type="ECO:0000259" key="4">
    <source>
        <dbReference type="PROSITE" id="PS51071"/>
    </source>
</evidence>
<dbReference type="SUPFAM" id="SSF53697">
    <property type="entry name" value="SIS domain"/>
    <property type="match status" value="1"/>
</dbReference>
<dbReference type="SUPFAM" id="SSF46689">
    <property type="entry name" value="Homeodomain-like"/>
    <property type="match status" value="1"/>
</dbReference>
<keyword evidence="1" id="KW-0805">Transcription regulation</keyword>
<dbReference type="InterPro" id="IPR000281">
    <property type="entry name" value="HTH_RpiR"/>
</dbReference>
<sequence length="286" mass="31328">MASELNGQNVIVKIKAIYSSLSSKEKTVADYILTNPKEIIHLSITEFSENASVAEATIFRFCKRLGFRGYQAFKIALASEVVEPIKNIHEEIKQEDQVVTLAEKVFAGHIEAMKGTLKLLDEKVLESIIDVLVTATRIDFYGSGGSSAIALDAYHKFLRTGINCNAHSDGHQQIISAALLGPGQAAVGISHSGSNKDVIEALRIAKANGAVTIAITSHFKSPLSKEADHVLYTTSRETLFRSEALASRLVQLSLIDVLHVAVSVRRQEQTLDNLQKIREAISIKRY</sequence>
<dbReference type="InterPro" id="IPR009057">
    <property type="entry name" value="Homeodomain-like_sf"/>
</dbReference>
<keyword evidence="7" id="KW-1185">Reference proteome</keyword>
<evidence type="ECO:0000256" key="2">
    <source>
        <dbReference type="ARBA" id="ARBA00023125"/>
    </source>
</evidence>
<dbReference type="GO" id="GO:0003677">
    <property type="term" value="F:DNA binding"/>
    <property type="evidence" value="ECO:0007669"/>
    <property type="project" value="UniProtKB-KW"/>
</dbReference>
<dbReference type="OrthoDB" id="3684496at2"/>
<keyword evidence="2" id="KW-0238">DNA-binding</keyword>
<evidence type="ECO:0000313" key="7">
    <source>
        <dbReference type="Proteomes" id="UP000031014"/>
    </source>
</evidence>
<evidence type="ECO:0000259" key="5">
    <source>
        <dbReference type="PROSITE" id="PS51464"/>
    </source>
</evidence>
<feature type="domain" description="SIS" evidence="5">
    <location>
        <begin position="128"/>
        <end position="268"/>
    </location>
</feature>
<dbReference type="AlphaFoldDB" id="A0A0A8XD52"/>
<dbReference type="Proteomes" id="UP000031014">
    <property type="component" value="Unassembled WGS sequence"/>
</dbReference>
<evidence type="ECO:0000256" key="3">
    <source>
        <dbReference type="ARBA" id="ARBA00023163"/>
    </source>
</evidence>
<reference evidence="6 7" key="1">
    <citation type="submission" date="2013-06" db="EMBL/GenBank/DDBJ databases">
        <title>Whole genome shotgun sequence of Bacillus selenatarsenatis SF-1.</title>
        <authorList>
            <person name="Kuroda M."/>
            <person name="Sei K."/>
            <person name="Yamashita M."/>
            <person name="Ike M."/>
        </authorList>
    </citation>
    <scope>NUCLEOTIDE SEQUENCE [LARGE SCALE GENOMIC DNA]</scope>
    <source>
        <strain evidence="6 7">SF-1</strain>
    </source>
</reference>
<name>A0A0A8XD52_MESS1</name>
<dbReference type="EMBL" id="BASE01000106">
    <property type="protein sequence ID" value="GAM16101.1"/>
    <property type="molecule type" value="Genomic_DNA"/>
</dbReference>
<accession>A0A0A8XD52</accession>
<gene>
    <name evidence="6" type="ORF">SAMD00020551_4274</name>
</gene>
<feature type="domain" description="HTH rpiR-type" evidence="4">
    <location>
        <begin position="8"/>
        <end position="84"/>
    </location>
</feature>
<dbReference type="GO" id="GO:1901135">
    <property type="term" value="P:carbohydrate derivative metabolic process"/>
    <property type="evidence" value="ECO:0007669"/>
    <property type="project" value="InterPro"/>
</dbReference>
<dbReference type="CDD" id="cd05013">
    <property type="entry name" value="SIS_RpiR"/>
    <property type="match status" value="1"/>
</dbReference>
<dbReference type="Gene3D" id="3.40.50.10490">
    <property type="entry name" value="Glucose-6-phosphate isomerase like protein, domain 1"/>
    <property type="match status" value="1"/>
</dbReference>
<dbReference type="STRING" id="1321606.SAMD00020551_4274"/>
<dbReference type="InterPro" id="IPR036388">
    <property type="entry name" value="WH-like_DNA-bd_sf"/>
</dbReference>
<dbReference type="InterPro" id="IPR001347">
    <property type="entry name" value="SIS_dom"/>
</dbReference>